<dbReference type="SUPFAM" id="SSF81901">
    <property type="entry name" value="HCP-like"/>
    <property type="match status" value="1"/>
</dbReference>
<dbReference type="Gene3D" id="1.25.40.10">
    <property type="entry name" value="Tetratricopeptide repeat domain"/>
    <property type="match status" value="2"/>
</dbReference>
<dbReference type="InterPro" id="IPR009003">
    <property type="entry name" value="Peptidase_S1_PA"/>
</dbReference>
<protein>
    <submittedName>
        <fullName evidence="4">Tetratricopeptide repeat protein</fullName>
    </submittedName>
</protein>
<keyword evidence="1" id="KW-0677">Repeat</keyword>
<sequence>MAYLYLTAKPYIQFTRNSSERMQNVRNKITIIVYFVLFHSQAFGQSIIEMIDRASNATFTAIACDKDLHPIDTARAFFISADGLAITSAALFQNADTLIFSDHQNRRLSISRVLAIHEWSNLAIIQVAGIRNRDSDYLLPERTSFSTPSEILAFTYAENANEAFTLGEIQSVLHSGFLGRSATVTINNGNSSRAAPIINSNGYFIGIYGYLPTRSQGILISSHIIHDEQWTSINLPWYKFKRHMYKSRLTTSLMFQAIVLQEMELWLDAARTYTSSIRVIPDKAELYALRAICRYQYGNHIGGEEDCNRSVSLNPSSALPHLANAINNINQKQYRSALDHLVSCVESEKPPVQAWLMLGQIQALHGQVREAYASYTLAIEQDSLFATGYYERGRLLMQHATDQERALNDFMLAARLNYQLPGVYTLIGNIRLNQMDYLEAINDFNRALRTNPEDVHALMNRGIAHYNTGLKEQACEDWDTAGRLGNTQAFRLISRHCSELRRSRNTSGR</sequence>
<evidence type="ECO:0000313" key="4">
    <source>
        <dbReference type="EMBL" id="TCO10719.1"/>
    </source>
</evidence>
<dbReference type="RefSeq" id="WP_132431429.1">
    <property type="nucleotide sequence ID" value="NZ_SLWK01000001.1"/>
</dbReference>
<dbReference type="SMART" id="SM00028">
    <property type="entry name" value="TPR"/>
    <property type="match status" value="5"/>
</dbReference>
<evidence type="ECO:0000256" key="1">
    <source>
        <dbReference type="ARBA" id="ARBA00022737"/>
    </source>
</evidence>
<name>A0A4R2GPU2_9BACT</name>
<evidence type="ECO:0000256" key="2">
    <source>
        <dbReference type="ARBA" id="ARBA00022803"/>
    </source>
</evidence>
<dbReference type="EMBL" id="SLWK01000001">
    <property type="protein sequence ID" value="TCO10719.1"/>
    <property type="molecule type" value="Genomic_DNA"/>
</dbReference>
<proteinExistence type="predicted"/>
<gene>
    <name evidence="4" type="ORF">EV194_101351</name>
</gene>
<dbReference type="InterPro" id="IPR011990">
    <property type="entry name" value="TPR-like_helical_dom_sf"/>
</dbReference>
<comment type="caution">
    <text evidence="4">The sequence shown here is derived from an EMBL/GenBank/DDBJ whole genome shotgun (WGS) entry which is preliminary data.</text>
</comment>
<dbReference type="Proteomes" id="UP000295221">
    <property type="component" value="Unassembled WGS sequence"/>
</dbReference>
<reference evidence="4 5" key="1">
    <citation type="submission" date="2019-03" db="EMBL/GenBank/DDBJ databases">
        <title>Genomic Encyclopedia of Type Strains, Phase IV (KMG-IV): sequencing the most valuable type-strain genomes for metagenomic binning, comparative biology and taxonomic classification.</title>
        <authorList>
            <person name="Goeker M."/>
        </authorList>
    </citation>
    <scope>NUCLEOTIDE SEQUENCE [LARGE SCALE GENOMIC DNA]</scope>
    <source>
        <strain evidence="4 5">DSM 24179</strain>
    </source>
</reference>
<dbReference type="OrthoDB" id="1114009at2"/>
<dbReference type="PANTHER" id="PTHR44858:SF1">
    <property type="entry name" value="UDP-N-ACETYLGLUCOSAMINE--PEPTIDE N-ACETYLGLUCOSAMINYLTRANSFERASE SPINDLY-RELATED"/>
    <property type="match status" value="1"/>
</dbReference>
<dbReference type="InterPro" id="IPR050498">
    <property type="entry name" value="Ycf3"/>
</dbReference>
<accession>A0A4R2GPU2</accession>
<dbReference type="Pfam" id="PF13432">
    <property type="entry name" value="TPR_16"/>
    <property type="match status" value="1"/>
</dbReference>
<dbReference type="PROSITE" id="PS50005">
    <property type="entry name" value="TPR"/>
    <property type="match status" value="1"/>
</dbReference>
<dbReference type="AlphaFoldDB" id="A0A4R2GPU2"/>
<dbReference type="Gene3D" id="2.40.10.120">
    <property type="match status" value="1"/>
</dbReference>
<dbReference type="PANTHER" id="PTHR44858">
    <property type="entry name" value="TETRATRICOPEPTIDE REPEAT PROTEIN 6"/>
    <property type="match status" value="1"/>
</dbReference>
<dbReference type="SUPFAM" id="SSF50494">
    <property type="entry name" value="Trypsin-like serine proteases"/>
    <property type="match status" value="1"/>
</dbReference>
<evidence type="ECO:0000256" key="3">
    <source>
        <dbReference type="PROSITE-ProRule" id="PRU00339"/>
    </source>
</evidence>
<organism evidence="4 5">
    <name type="scientific">Natronoflexus pectinivorans</name>
    <dbReference type="NCBI Taxonomy" id="682526"/>
    <lineage>
        <taxon>Bacteria</taxon>
        <taxon>Pseudomonadati</taxon>
        <taxon>Bacteroidota</taxon>
        <taxon>Bacteroidia</taxon>
        <taxon>Marinilabiliales</taxon>
        <taxon>Marinilabiliaceae</taxon>
        <taxon>Natronoflexus</taxon>
    </lineage>
</organism>
<keyword evidence="5" id="KW-1185">Reference proteome</keyword>
<evidence type="ECO:0000313" key="5">
    <source>
        <dbReference type="Proteomes" id="UP000295221"/>
    </source>
</evidence>
<feature type="repeat" description="TPR" evidence="3">
    <location>
        <begin position="421"/>
        <end position="454"/>
    </location>
</feature>
<keyword evidence="2 3" id="KW-0802">TPR repeat</keyword>
<dbReference type="InterPro" id="IPR019734">
    <property type="entry name" value="TPR_rpt"/>
</dbReference>